<keyword evidence="2" id="KW-0812">Transmembrane</keyword>
<keyword evidence="2" id="KW-1133">Transmembrane helix</keyword>
<organism evidence="3 4">
    <name type="scientific">Halococcus hamelinensis 100A6</name>
    <dbReference type="NCBI Taxonomy" id="1132509"/>
    <lineage>
        <taxon>Archaea</taxon>
        <taxon>Methanobacteriati</taxon>
        <taxon>Methanobacteriota</taxon>
        <taxon>Stenosarchaea group</taxon>
        <taxon>Halobacteria</taxon>
        <taxon>Halobacteriales</taxon>
        <taxon>Halococcaceae</taxon>
        <taxon>Halococcus</taxon>
    </lineage>
</organism>
<dbReference type="AlphaFoldDB" id="M0LZ04"/>
<dbReference type="PATRIC" id="fig|1132509.6.peg.2047"/>
<name>M0LZ04_9EURY</name>
<feature type="region of interest" description="Disordered" evidence="1">
    <location>
        <begin position="253"/>
        <end position="273"/>
    </location>
</feature>
<evidence type="ECO:0000313" key="3">
    <source>
        <dbReference type="EMBL" id="EMA38676.1"/>
    </source>
</evidence>
<accession>M0LZ04</accession>
<dbReference type="eggNOG" id="ENOG502N5G5">
    <property type="taxonomic scope" value="Archaea"/>
</dbReference>
<keyword evidence="2" id="KW-0472">Membrane</keyword>
<proteinExistence type="predicted"/>
<protein>
    <submittedName>
        <fullName evidence="3">Uncharacterized protein</fullName>
    </submittedName>
</protein>
<sequence>MPLALFQSSGDILSTSLPSLSSLLQICFVAFFVGTAFALAFHRHRYVKRSYIAGFLVVFLVVNLTGLAVLPMMHWHKFSEPRPESQTHHSVRLVTAEGEELSYPTEATLSADSISFSAVTRKMRTEYSPAQNRRLTRYLLVRARDHRQAARHRSALQYLRFPPHGFLGSWDEATIRSDVPLVGLRLYRTNLTTSPDGTEVRSRSETLLKGFYPGCEGTQAAAHFSTAPCAFDASTPSTSSTTSASFVISTSFAPSTPSAPTSTPPPTTDGAGA</sequence>
<dbReference type="EMBL" id="AOMB01000025">
    <property type="protein sequence ID" value="EMA38676.1"/>
    <property type="molecule type" value="Genomic_DNA"/>
</dbReference>
<comment type="caution">
    <text evidence="3">The sequence shown here is derived from an EMBL/GenBank/DDBJ whole genome shotgun (WGS) entry which is preliminary data.</text>
</comment>
<evidence type="ECO:0000256" key="1">
    <source>
        <dbReference type="SAM" id="MobiDB-lite"/>
    </source>
</evidence>
<feature type="transmembrane region" description="Helical" evidence="2">
    <location>
        <begin position="20"/>
        <end position="41"/>
    </location>
</feature>
<reference evidence="3 4" key="1">
    <citation type="journal article" date="2014" name="PLoS Genet.">
        <title>Phylogenetically driven sequencing of extremely halophilic archaea reveals strategies for static and dynamic osmo-response.</title>
        <authorList>
            <person name="Becker E.A."/>
            <person name="Seitzer P.M."/>
            <person name="Tritt A."/>
            <person name="Larsen D."/>
            <person name="Krusor M."/>
            <person name="Yao A.I."/>
            <person name="Wu D."/>
            <person name="Madern D."/>
            <person name="Eisen J.A."/>
            <person name="Darling A.E."/>
            <person name="Facciotti M.T."/>
        </authorList>
    </citation>
    <scope>NUCLEOTIDE SEQUENCE [LARGE SCALE GENOMIC DNA]</scope>
    <source>
        <strain evidence="3 4">100A6</strain>
    </source>
</reference>
<feature type="transmembrane region" description="Helical" evidence="2">
    <location>
        <begin position="53"/>
        <end position="75"/>
    </location>
</feature>
<gene>
    <name evidence="3" type="ORF">C447_09065</name>
</gene>
<evidence type="ECO:0000313" key="4">
    <source>
        <dbReference type="Proteomes" id="UP000011566"/>
    </source>
</evidence>
<evidence type="ECO:0000256" key="2">
    <source>
        <dbReference type="SAM" id="Phobius"/>
    </source>
</evidence>
<keyword evidence="4" id="KW-1185">Reference proteome</keyword>
<dbReference type="Proteomes" id="UP000011566">
    <property type="component" value="Unassembled WGS sequence"/>
</dbReference>
<dbReference type="OrthoDB" id="307530at2157"/>